<keyword evidence="6" id="KW-0336">GPI-anchor</keyword>
<keyword evidence="6" id="KW-0472">Membrane</keyword>
<keyword evidence="6" id="KW-0808">Transferase</keyword>
<comment type="subcellular location">
    <subcellularLocation>
        <location evidence="1 6">Cell membrane</location>
        <topology evidence="1 6">Lipid-anchor</topology>
        <topology evidence="1 6">GPI-anchor</topology>
    </subcellularLocation>
</comment>
<keyword evidence="9" id="KW-1185">Reference proteome</keyword>
<dbReference type="GO" id="GO:0042124">
    <property type="term" value="F:1,3-beta-glucanosyltransferase activity"/>
    <property type="evidence" value="ECO:0007669"/>
    <property type="project" value="TreeGrafter"/>
</dbReference>
<evidence type="ECO:0000256" key="2">
    <source>
        <dbReference type="ARBA" id="ARBA00007528"/>
    </source>
</evidence>
<dbReference type="PANTHER" id="PTHR31468:SF2">
    <property type="entry name" value="1,3-BETA-GLUCANOSYLTRANSFERASE GAS1"/>
    <property type="match status" value="1"/>
</dbReference>
<evidence type="ECO:0000313" key="9">
    <source>
        <dbReference type="Proteomes" id="UP001265746"/>
    </source>
</evidence>
<dbReference type="InterPro" id="IPR004886">
    <property type="entry name" value="Glucanosyltransferase"/>
</dbReference>
<dbReference type="InterPro" id="IPR000073">
    <property type="entry name" value="AB_hydrolase_1"/>
</dbReference>
<keyword evidence="5" id="KW-0325">Glycoprotein</keyword>
<evidence type="ECO:0000256" key="6">
    <source>
        <dbReference type="RuleBase" id="RU361209"/>
    </source>
</evidence>
<evidence type="ECO:0000256" key="3">
    <source>
        <dbReference type="ARBA" id="ARBA00022729"/>
    </source>
</evidence>
<dbReference type="GO" id="GO:0005886">
    <property type="term" value="C:plasma membrane"/>
    <property type="evidence" value="ECO:0007669"/>
    <property type="project" value="UniProtKB-SubCell"/>
</dbReference>
<evidence type="ECO:0000256" key="5">
    <source>
        <dbReference type="ARBA" id="ARBA00023180"/>
    </source>
</evidence>
<keyword evidence="3" id="KW-0732">Signal</keyword>
<dbReference type="SUPFAM" id="SSF51445">
    <property type="entry name" value="(Trans)glycosidases"/>
    <property type="match status" value="1"/>
</dbReference>
<evidence type="ECO:0000313" key="8">
    <source>
        <dbReference type="EMBL" id="KAK2614752.1"/>
    </source>
</evidence>
<comment type="caution">
    <text evidence="8">The sequence shown here is derived from an EMBL/GenBank/DDBJ whole genome shotgun (WGS) entry which is preliminary data.</text>
</comment>
<dbReference type="SUPFAM" id="SSF53474">
    <property type="entry name" value="alpha/beta-Hydrolases"/>
    <property type="match status" value="1"/>
</dbReference>
<evidence type="ECO:0000256" key="4">
    <source>
        <dbReference type="ARBA" id="ARBA00023157"/>
    </source>
</evidence>
<comment type="similarity">
    <text evidence="2 6">Belongs to the glycosyl hydrolase 72 family.</text>
</comment>
<dbReference type="GO" id="GO:0031505">
    <property type="term" value="P:fungal-type cell wall organization"/>
    <property type="evidence" value="ECO:0007669"/>
    <property type="project" value="TreeGrafter"/>
</dbReference>
<accession>A0AAD9SS93</accession>
<dbReference type="PANTHER" id="PTHR31468">
    <property type="entry name" value="1,3-BETA-GLUCANOSYLTRANSFERASE GAS1"/>
    <property type="match status" value="1"/>
</dbReference>
<dbReference type="AlphaFoldDB" id="A0AAD9SS93"/>
<comment type="function">
    <text evidence="6">Splits internally a 1,3-beta-glucan molecule and transfers the newly generated reducing end (the donor) to the non-reducing end of another 1,3-beta-glucan molecule (the acceptor) forming a 1,3-beta linkage, resulting in the elongation of 1,3-beta-glucan chains in the cell wall.</text>
</comment>
<evidence type="ECO:0000259" key="7">
    <source>
        <dbReference type="Pfam" id="PF12697"/>
    </source>
</evidence>
<evidence type="ECO:0000256" key="1">
    <source>
        <dbReference type="ARBA" id="ARBA00004609"/>
    </source>
</evidence>
<dbReference type="Gene3D" id="3.20.20.80">
    <property type="entry name" value="Glycosidases"/>
    <property type="match status" value="1"/>
</dbReference>
<name>A0AAD9SS93_PHOAM</name>
<protein>
    <recommendedName>
        <fullName evidence="6">1,3-beta-glucanosyltransferase</fullName>
        <ecNumber evidence="6">2.4.1.-</ecNumber>
    </recommendedName>
</protein>
<gene>
    <name evidence="8" type="ORF">N8I77_001556</name>
</gene>
<dbReference type="GO" id="GO:0071970">
    <property type="term" value="P:fungal-type cell wall (1-&gt;3)-beta-D-glucan biosynthetic process"/>
    <property type="evidence" value="ECO:0007669"/>
    <property type="project" value="TreeGrafter"/>
</dbReference>
<dbReference type="Proteomes" id="UP001265746">
    <property type="component" value="Unassembled WGS sequence"/>
</dbReference>
<dbReference type="GO" id="GO:0098552">
    <property type="term" value="C:side of membrane"/>
    <property type="evidence" value="ECO:0007669"/>
    <property type="project" value="UniProtKB-KW"/>
</dbReference>
<dbReference type="InterPro" id="IPR029058">
    <property type="entry name" value="AB_hydrolase_fold"/>
</dbReference>
<dbReference type="Pfam" id="PF03198">
    <property type="entry name" value="Glyco_hydro_72"/>
    <property type="match status" value="1"/>
</dbReference>
<dbReference type="EC" id="2.4.1.-" evidence="6"/>
<keyword evidence="4" id="KW-1015">Disulfide bond</keyword>
<organism evidence="8 9">
    <name type="scientific">Phomopsis amygdali</name>
    <name type="common">Fusicoccum amygdali</name>
    <dbReference type="NCBI Taxonomy" id="1214568"/>
    <lineage>
        <taxon>Eukaryota</taxon>
        <taxon>Fungi</taxon>
        <taxon>Dikarya</taxon>
        <taxon>Ascomycota</taxon>
        <taxon>Pezizomycotina</taxon>
        <taxon>Sordariomycetes</taxon>
        <taxon>Sordariomycetidae</taxon>
        <taxon>Diaporthales</taxon>
        <taxon>Diaporthaceae</taxon>
        <taxon>Diaporthe</taxon>
    </lineage>
</organism>
<dbReference type="EMBL" id="JAUJFL010000001">
    <property type="protein sequence ID" value="KAK2614752.1"/>
    <property type="molecule type" value="Genomic_DNA"/>
</dbReference>
<dbReference type="Pfam" id="PF12697">
    <property type="entry name" value="Abhydrolase_6"/>
    <property type="match status" value="1"/>
</dbReference>
<reference evidence="8" key="1">
    <citation type="submission" date="2023-06" db="EMBL/GenBank/DDBJ databases">
        <authorList>
            <person name="Noh H."/>
        </authorList>
    </citation>
    <scope>NUCLEOTIDE SEQUENCE</scope>
    <source>
        <strain evidence="8">DUCC20226</strain>
    </source>
</reference>
<dbReference type="Gene3D" id="3.40.50.1820">
    <property type="entry name" value="alpha/beta hydrolase"/>
    <property type="match status" value="1"/>
</dbReference>
<proteinExistence type="inferred from homology"/>
<feature type="domain" description="AB hydrolase-1" evidence="7">
    <location>
        <begin position="41"/>
        <end position="153"/>
    </location>
</feature>
<sequence>MPAESRNFYPNLQRQVTATASGSNVVSYSSELGEDKPILTLIHGYPQSSFIWRNVIPKLSKEVSLFVPELPGYGISSPARSSAPRDIGGALLEALQSVFKLSGSSPRRLILGGHDRGARICHRLTVSKADFPFVKVIGVVLMDIVPTKVQWDNFSNPAVATGYFHWPLLANVEVAVQMIKAYGGAQWCRNAHMRLAGSKEGLARIQSDNAIEIHAELFDEEETLRHTCEDYAAGAAPEYKKQEDDQKAGIKIDVPTLVMFSQQNLGAKMNVAGIWKNDWIEAGVWYDSVADSGSERGEQKGLTSLVSAVIAAWMHVHSMLGDSTTLPGENESNELRGVKGIKMSKPVRSVDVKGRYFWVDGKRLLIKGVVYQDRSRLSDPLSDDGIVDLRRDLEVFEELGLNTLFVYQVDHTKNHDAAMKLLEDSGIYVLVCLCTPECSINRLAPLESYSQDLLGHYFSTVDAMATYSNTLGVLVANEVINDQASTAAAPVIRAVTRDIKRYMTLAHEASEQRILPIGYSAADVRMYTRASFDYLTADSVDESIDFFCFNNYSWAGRNSSMKISGYDQLVNEFSDTHIPVFFSEYGCNTVKPRVFHETTAIYSPEMTHVFSGGCVYEFHQGPSNYGIIKTSQLPDGSHGLVKTDEFKTLKKRLQGCTEQPSSVETPETDQAVAATHAFPELSNTWRASSDVPPSPIDWEAVCSQLDLRSWVVLRDDMQRGGTVLRQADDFNLRL</sequence>
<dbReference type="InterPro" id="IPR017853">
    <property type="entry name" value="GH"/>
</dbReference>
<keyword evidence="6" id="KW-0449">Lipoprotein</keyword>